<dbReference type="Proteomes" id="UP000823521">
    <property type="component" value="Unassembled WGS sequence"/>
</dbReference>
<dbReference type="SUPFAM" id="SSF49764">
    <property type="entry name" value="HSP20-like chaperones"/>
    <property type="match status" value="1"/>
</dbReference>
<organism evidence="5 6">
    <name type="scientific">Micromonospora echinofusca</name>
    <dbReference type="NCBI Taxonomy" id="47858"/>
    <lineage>
        <taxon>Bacteria</taxon>
        <taxon>Bacillati</taxon>
        <taxon>Actinomycetota</taxon>
        <taxon>Actinomycetes</taxon>
        <taxon>Micromonosporales</taxon>
        <taxon>Micromonosporaceae</taxon>
        <taxon>Micromonospora</taxon>
    </lineage>
</organism>
<proteinExistence type="inferred from homology"/>
<sequence length="152" mass="16834">MSTMMKLRGTATAPFDWPNLSWFPLLGPSIRVEEYREGDRYVVRAELPGVDPTKDVRITVTEGTLRLDVVRKESHADPGHSEFHYGTFSRVVPLPAGLREETLTARYTDGILEITATVGELPQTVREVPVTVDAGKQDPGRGGKVPEPGRKH</sequence>
<gene>
    <name evidence="5" type="ORF">GSF22_22555</name>
</gene>
<evidence type="ECO:0000313" key="5">
    <source>
        <dbReference type="EMBL" id="MBO4208769.1"/>
    </source>
</evidence>
<reference evidence="5 6" key="1">
    <citation type="submission" date="2019-12" db="EMBL/GenBank/DDBJ databases">
        <title>Whole genome sequencing of endophytic Actinobacterium Micromonospora sp. MPMI6T.</title>
        <authorList>
            <person name="Evv R."/>
            <person name="Podile A.R."/>
        </authorList>
    </citation>
    <scope>NUCLEOTIDE SEQUENCE [LARGE SCALE GENOMIC DNA]</scope>
    <source>
        <strain evidence="5 6">MPMI6</strain>
    </source>
</reference>
<dbReference type="RefSeq" id="WP_208815751.1">
    <property type="nucleotide sequence ID" value="NZ_WVUH01000227.1"/>
</dbReference>
<keyword evidence="6" id="KW-1185">Reference proteome</keyword>
<feature type="region of interest" description="Disordered" evidence="3">
    <location>
        <begin position="129"/>
        <end position="152"/>
    </location>
</feature>
<evidence type="ECO:0000259" key="4">
    <source>
        <dbReference type="PROSITE" id="PS01031"/>
    </source>
</evidence>
<dbReference type="PROSITE" id="PS01031">
    <property type="entry name" value="SHSP"/>
    <property type="match status" value="1"/>
</dbReference>
<evidence type="ECO:0000256" key="2">
    <source>
        <dbReference type="RuleBase" id="RU003616"/>
    </source>
</evidence>
<comment type="similarity">
    <text evidence="1 2">Belongs to the small heat shock protein (HSP20) family.</text>
</comment>
<dbReference type="Pfam" id="PF00011">
    <property type="entry name" value="HSP20"/>
    <property type="match status" value="1"/>
</dbReference>
<evidence type="ECO:0000313" key="6">
    <source>
        <dbReference type="Proteomes" id="UP000823521"/>
    </source>
</evidence>
<accession>A0ABS3VW59</accession>
<name>A0ABS3VW59_MICEH</name>
<evidence type="ECO:0000256" key="1">
    <source>
        <dbReference type="PROSITE-ProRule" id="PRU00285"/>
    </source>
</evidence>
<evidence type="ECO:0000256" key="3">
    <source>
        <dbReference type="SAM" id="MobiDB-lite"/>
    </source>
</evidence>
<dbReference type="InterPro" id="IPR002068">
    <property type="entry name" value="A-crystallin/Hsp20_dom"/>
</dbReference>
<comment type="caution">
    <text evidence="5">The sequence shown here is derived from an EMBL/GenBank/DDBJ whole genome shotgun (WGS) entry which is preliminary data.</text>
</comment>
<feature type="domain" description="SHSP" evidence="4">
    <location>
        <begin position="21"/>
        <end position="133"/>
    </location>
</feature>
<dbReference type="CDD" id="cd06464">
    <property type="entry name" value="ACD_sHsps-like"/>
    <property type="match status" value="1"/>
</dbReference>
<dbReference type="EMBL" id="WVUH01000227">
    <property type="protein sequence ID" value="MBO4208769.1"/>
    <property type="molecule type" value="Genomic_DNA"/>
</dbReference>
<dbReference type="Gene3D" id="2.60.40.790">
    <property type="match status" value="1"/>
</dbReference>
<dbReference type="InterPro" id="IPR008978">
    <property type="entry name" value="HSP20-like_chaperone"/>
</dbReference>
<protein>
    <submittedName>
        <fullName evidence="5">Hsp20 family protein</fullName>
    </submittedName>
</protein>